<gene>
    <name evidence="1" type="ORF">K469DRAFT_668252</name>
</gene>
<accession>A0A6A6DV58</accession>
<sequence>MSPLREQLLGTAITYIEAHKNRDVDALRAIYSPACITTPFPNPSSRYSQTSATMSTW</sequence>
<evidence type="ECO:0008006" key="3">
    <source>
        <dbReference type="Google" id="ProtNLM"/>
    </source>
</evidence>
<keyword evidence="2" id="KW-1185">Reference proteome</keyword>
<dbReference type="EMBL" id="ML994642">
    <property type="protein sequence ID" value="KAF2183577.1"/>
    <property type="molecule type" value="Genomic_DNA"/>
</dbReference>
<protein>
    <recommendedName>
        <fullName evidence="3">SnoaL-like domain-containing protein</fullName>
    </recommendedName>
</protein>
<reference evidence="1" key="1">
    <citation type="journal article" date="2020" name="Stud. Mycol.">
        <title>101 Dothideomycetes genomes: a test case for predicting lifestyles and emergence of pathogens.</title>
        <authorList>
            <person name="Haridas S."/>
            <person name="Albert R."/>
            <person name="Binder M."/>
            <person name="Bloem J."/>
            <person name="Labutti K."/>
            <person name="Salamov A."/>
            <person name="Andreopoulos B."/>
            <person name="Baker S."/>
            <person name="Barry K."/>
            <person name="Bills G."/>
            <person name="Bluhm B."/>
            <person name="Cannon C."/>
            <person name="Castanera R."/>
            <person name="Culley D."/>
            <person name="Daum C."/>
            <person name="Ezra D."/>
            <person name="Gonzalez J."/>
            <person name="Henrissat B."/>
            <person name="Kuo A."/>
            <person name="Liang C."/>
            <person name="Lipzen A."/>
            <person name="Lutzoni F."/>
            <person name="Magnuson J."/>
            <person name="Mondo S."/>
            <person name="Nolan M."/>
            <person name="Ohm R."/>
            <person name="Pangilinan J."/>
            <person name="Park H.-J."/>
            <person name="Ramirez L."/>
            <person name="Alfaro M."/>
            <person name="Sun H."/>
            <person name="Tritt A."/>
            <person name="Yoshinaga Y."/>
            <person name="Zwiers L.-H."/>
            <person name="Turgeon B."/>
            <person name="Goodwin S."/>
            <person name="Spatafora J."/>
            <person name="Crous P."/>
            <person name="Grigoriev I."/>
        </authorList>
    </citation>
    <scope>NUCLEOTIDE SEQUENCE</scope>
    <source>
        <strain evidence="1">CBS 207.26</strain>
    </source>
</reference>
<evidence type="ECO:0000313" key="1">
    <source>
        <dbReference type="EMBL" id="KAF2183577.1"/>
    </source>
</evidence>
<dbReference type="SUPFAM" id="SSF54427">
    <property type="entry name" value="NTF2-like"/>
    <property type="match status" value="1"/>
</dbReference>
<organism evidence="1 2">
    <name type="scientific">Zopfia rhizophila CBS 207.26</name>
    <dbReference type="NCBI Taxonomy" id="1314779"/>
    <lineage>
        <taxon>Eukaryota</taxon>
        <taxon>Fungi</taxon>
        <taxon>Dikarya</taxon>
        <taxon>Ascomycota</taxon>
        <taxon>Pezizomycotina</taxon>
        <taxon>Dothideomycetes</taxon>
        <taxon>Dothideomycetes incertae sedis</taxon>
        <taxon>Zopfiaceae</taxon>
        <taxon>Zopfia</taxon>
    </lineage>
</organism>
<dbReference type="Proteomes" id="UP000800200">
    <property type="component" value="Unassembled WGS sequence"/>
</dbReference>
<name>A0A6A6DV58_9PEZI</name>
<dbReference type="AlphaFoldDB" id="A0A6A6DV58"/>
<proteinExistence type="predicted"/>
<dbReference type="OrthoDB" id="3758478at2759"/>
<evidence type="ECO:0000313" key="2">
    <source>
        <dbReference type="Proteomes" id="UP000800200"/>
    </source>
</evidence>
<dbReference type="InterPro" id="IPR032710">
    <property type="entry name" value="NTF2-like_dom_sf"/>
</dbReference>